<dbReference type="Pfam" id="PF01644">
    <property type="entry name" value="Chitin_synth_1"/>
    <property type="match status" value="1"/>
</dbReference>
<feature type="non-terminal residue" evidence="1">
    <location>
        <position position="346"/>
    </location>
</feature>
<dbReference type="Proteomes" id="UP000553632">
    <property type="component" value="Unassembled WGS sequence"/>
</dbReference>
<evidence type="ECO:0000313" key="1">
    <source>
        <dbReference type="EMBL" id="KAF4710497.1"/>
    </source>
</evidence>
<feature type="non-terminal residue" evidence="1">
    <location>
        <position position="1"/>
    </location>
</feature>
<accession>A0A7J6QQF6</accession>
<reference evidence="1 2" key="1">
    <citation type="submission" date="2020-04" db="EMBL/GenBank/DDBJ databases">
        <title>Perkinsus olseni comparative genomics.</title>
        <authorList>
            <person name="Bogema D.R."/>
        </authorList>
    </citation>
    <scope>NUCLEOTIDE SEQUENCE [LARGE SCALE GENOMIC DNA]</scope>
    <source>
        <strain evidence="1 2">ATCC PRA-207</strain>
    </source>
</reference>
<organism evidence="1 2">
    <name type="scientific">Perkinsus olseni</name>
    <name type="common">Perkinsus atlanticus</name>
    <dbReference type="NCBI Taxonomy" id="32597"/>
    <lineage>
        <taxon>Eukaryota</taxon>
        <taxon>Sar</taxon>
        <taxon>Alveolata</taxon>
        <taxon>Perkinsozoa</taxon>
        <taxon>Perkinsea</taxon>
        <taxon>Perkinsida</taxon>
        <taxon>Perkinsidae</taxon>
        <taxon>Perkinsus</taxon>
    </lineage>
</organism>
<keyword evidence="2" id="KW-1185">Reference proteome</keyword>
<dbReference type="AlphaFoldDB" id="A0A7J6QQF6"/>
<gene>
    <name evidence="1" type="primary">CHS2_13</name>
    <name evidence="1" type="ORF">FOZ63_030025</name>
</gene>
<protein>
    <submittedName>
        <fullName evidence="1">Chitin synthase, class 2</fullName>
    </submittedName>
</protein>
<sequence>DPDDLLGRLRWMMHEQCLVCTQPGWENLKAKITVMVEGSCKMGDNCHKISMCAFDSASYPNPSGGIEYAWNTLTQMNNLVVQDGIVSQEQYDHLFNHDGTLFALHNWEWTRCYYGDTFSQLMGYNNYCPQYHNYATTCRSEPSTLVLGGDESVGAVVPRDGVQGFDLTKENSRLRYTPITVSQEELVYHKNINYEERGITFPRFLDQMFDSPFYSEYFGGYPAPAPYRVKFIENPKSKVKVFIGVTMYQEPCGGLDDIRKAGTTFIRMNPGADRPEGFAEQAKESGGVPGTLVGILQNIRKFVDQTKYNWDEICVCLLADGRTRIDGRFNNLVALQRMGIYVDLEE</sequence>
<evidence type="ECO:0000313" key="2">
    <source>
        <dbReference type="Proteomes" id="UP000553632"/>
    </source>
</evidence>
<comment type="caution">
    <text evidence="1">The sequence shown here is derived from an EMBL/GenBank/DDBJ whole genome shotgun (WGS) entry which is preliminary data.</text>
</comment>
<name>A0A7J6QQF6_PEROL</name>
<dbReference type="EMBL" id="JABANO010031282">
    <property type="protein sequence ID" value="KAF4710497.1"/>
    <property type="molecule type" value="Genomic_DNA"/>
</dbReference>
<proteinExistence type="predicted"/>